<evidence type="ECO:0000313" key="4">
    <source>
        <dbReference type="Proteomes" id="UP000187209"/>
    </source>
</evidence>
<name>A0A1R2BZL6_9CILI</name>
<protein>
    <recommendedName>
        <fullName evidence="2">Replication protein A C-terminal domain-containing protein</fullName>
    </recommendedName>
</protein>
<accession>A0A1R2BZL6</accession>
<dbReference type="Gene3D" id="2.40.50.140">
    <property type="entry name" value="Nucleic acid-binding proteins"/>
    <property type="match status" value="1"/>
</dbReference>
<dbReference type="Pfam" id="PF08784">
    <property type="entry name" value="RPA_C"/>
    <property type="match status" value="1"/>
</dbReference>
<gene>
    <name evidence="3" type="ORF">SteCoe_17199</name>
</gene>
<organism evidence="3 4">
    <name type="scientific">Stentor coeruleus</name>
    <dbReference type="NCBI Taxonomy" id="5963"/>
    <lineage>
        <taxon>Eukaryota</taxon>
        <taxon>Sar</taxon>
        <taxon>Alveolata</taxon>
        <taxon>Ciliophora</taxon>
        <taxon>Postciliodesmatophora</taxon>
        <taxon>Heterotrichea</taxon>
        <taxon>Heterotrichida</taxon>
        <taxon>Stentoridae</taxon>
        <taxon>Stentor</taxon>
    </lineage>
</organism>
<dbReference type="Proteomes" id="UP000187209">
    <property type="component" value="Unassembled WGS sequence"/>
</dbReference>
<comment type="caution">
    <text evidence="3">The sequence shown here is derived from an EMBL/GenBank/DDBJ whole genome shotgun (WGS) entry which is preliminary data.</text>
</comment>
<dbReference type="Gene3D" id="1.10.10.10">
    <property type="entry name" value="Winged helix-like DNA-binding domain superfamily/Winged helix DNA-binding domain"/>
    <property type="match status" value="1"/>
</dbReference>
<dbReference type="InterPro" id="IPR036388">
    <property type="entry name" value="WH-like_DNA-bd_sf"/>
</dbReference>
<reference evidence="3 4" key="1">
    <citation type="submission" date="2016-11" db="EMBL/GenBank/DDBJ databases">
        <title>The macronuclear genome of Stentor coeruleus: a giant cell with tiny introns.</title>
        <authorList>
            <person name="Slabodnick M."/>
            <person name="Ruby J.G."/>
            <person name="Reiff S.B."/>
            <person name="Swart E.C."/>
            <person name="Gosai S."/>
            <person name="Prabakaran S."/>
            <person name="Witkowska E."/>
            <person name="Larue G.E."/>
            <person name="Fisher S."/>
            <person name="Freeman R.M."/>
            <person name="Gunawardena J."/>
            <person name="Chu W."/>
            <person name="Stover N.A."/>
            <person name="Gregory B.D."/>
            <person name="Nowacki M."/>
            <person name="Derisi J."/>
            <person name="Roy S.W."/>
            <person name="Marshall W.F."/>
            <person name="Sood P."/>
        </authorList>
    </citation>
    <scope>NUCLEOTIDE SEQUENCE [LARGE SCALE GENOMIC DNA]</scope>
    <source>
        <strain evidence="3">WM001</strain>
    </source>
</reference>
<dbReference type="OrthoDB" id="25571at2759"/>
<dbReference type="InterPro" id="IPR014892">
    <property type="entry name" value="RPA_C"/>
</dbReference>
<dbReference type="EMBL" id="MPUH01000350">
    <property type="protein sequence ID" value="OMJ82180.1"/>
    <property type="molecule type" value="Genomic_DNA"/>
</dbReference>
<dbReference type="InterPro" id="IPR012340">
    <property type="entry name" value="NA-bd_OB-fold"/>
</dbReference>
<evidence type="ECO:0000256" key="1">
    <source>
        <dbReference type="ARBA" id="ARBA00007815"/>
    </source>
</evidence>
<evidence type="ECO:0000313" key="3">
    <source>
        <dbReference type="EMBL" id="OMJ82180.1"/>
    </source>
</evidence>
<dbReference type="SUPFAM" id="SSF50249">
    <property type="entry name" value="Nucleic acid-binding proteins"/>
    <property type="match status" value="1"/>
</dbReference>
<comment type="similarity">
    <text evidence="1">Belongs to the replication factor A protein 2 family.</text>
</comment>
<proteinExistence type="inferred from homology"/>
<evidence type="ECO:0000259" key="2">
    <source>
        <dbReference type="Pfam" id="PF08784"/>
    </source>
</evidence>
<dbReference type="AlphaFoldDB" id="A0A1R2BZL6"/>
<keyword evidence="4" id="KW-1185">Reference proteome</keyword>
<sequence>MTQSTMSRDSIQRKDQGYIPMNIQMIQTIMEKGKPYVISNIGVDNITLVAKVKSLSPNIYKYCKTQNSPEVVSDKGGSIEMTLEDETGTINGIIFKRTGAESVKPILGFEPKLNSYAFIIGSLMNFNGNDVIVVARMQNVNEYSFVVMHRVQIFWAFLVRNGIMHANINEKPSSDFAERLNQADNDDYAQLNKDQRIIMEYIKNKELGTGVHKDEIFKACRLGNDITRNALDQLVEYGFLYTNAECDIFYLT</sequence>
<feature type="domain" description="Replication protein A C-terminal" evidence="2">
    <location>
        <begin position="183"/>
        <end position="243"/>
    </location>
</feature>